<dbReference type="Proteomes" id="UP000314294">
    <property type="component" value="Unassembled WGS sequence"/>
</dbReference>
<evidence type="ECO:0000313" key="2">
    <source>
        <dbReference type="Proteomes" id="UP000314294"/>
    </source>
</evidence>
<organism evidence="1 2">
    <name type="scientific">Liparis tanakae</name>
    <name type="common">Tanaka's snailfish</name>
    <dbReference type="NCBI Taxonomy" id="230148"/>
    <lineage>
        <taxon>Eukaryota</taxon>
        <taxon>Metazoa</taxon>
        <taxon>Chordata</taxon>
        <taxon>Craniata</taxon>
        <taxon>Vertebrata</taxon>
        <taxon>Euteleostomi</taxon>
        <taxon>Actinopterygii</taxon>
        <taxon>Neopterygii</taxon>
        <taxon>Teleostei</taxon>
        <taxon>Neoteleostei</taxon>
        <taxon>Acanthomorphata</taxon>
        <taxon>Eupercaria</taxon>
        <taxon>Perciformes</taxon>
        <taxon>Cottioidei</taxon>
        <taxon>Cottales</taxon>
        <taxon>Liparidae</taxon>
        <taxon>Liparis</taxon>
    </lineage>
</organism>
<reference evidence="1 2" key="1">
    <citation type="submission" date="2019-03" db="EMBL/GenBank/DDBJ databases">
        <title>First draft genome of Liparis tanakae, snailfish: a comprehensive survey of snailfish specific genes.</title>
        <authorList>
            <person name="Kim W."/>
            <person name="Song I."/>
            <person name="Jeong J.-H."/>
            <person name="Kim D."/>
            <person name="Kim S."/>
            <person name="Ryu S."/>
            <person name="Song J.Y."/>
            <person name="Lee S.K."/>
        </authorList>
    </citation>
    <scope>NUCLEOTIDE SEQUENCE [LARGE SCALE GENOMIC DNA]</scope>
    <source>
        <tissue evidence="1">Muscle</tissue>
    </source>
</reference>
<comment type="caution">
    <text evidence="1">The sequence shown here is derived from an EMBL/GenBank/DDBJ whole genome shotgun (WGS) entry which is preliminary data.</text>
</comment>
<dbReference type="AlphaFoldDB" id="A0A4Z2GYZ8"/>
<accession>A0A4Z2GYZ8</accession>
<protein>
    <submittedName>
        <fullName evidence="1">Uncharacterized protein</fullName>
    </submittedName>
</protein>
<evidence type="ECO:0000313" key="1">
    <source>
        <dbReference type="EMBL" id="TNN58003.1"/>
    </source>
</evidence>
<gene>
    <name evidence="1" type="ORF">EYF80_031751</name>
</gene>
<name>A0A4Z2GYZ8_9TELE</name>
<dbReference type="EMBL" id="SRLO01000391">
    <property type="protein sequence ID" value="TNN58003.1"/>
    <property type="molecule type" value="Genomic_DNA"/>
</dbReference>
<proteinExistence type="predicted"/>
<sequence>MVCNLGDGGLESQMNCHIPYTEHQSTLCNLPQKKQSCSTEARRCSRPQSTSPLARFSSSSTVSTFLRSTRIFFSL</sequence>
<keyword evidence="2" id="KW-1185">Reference proteome</keyword>